<accession>A0A251RPA3</accession>
<dbReference type="AlphaFoldDB" id="A0A251RPA3"/>
<protein>
    <submittedName>
        <fullName evidence="3">Uncharacterized protein</fullName>
    </submittedName>
</protein>
<reference evidence="2 4" key="1">
    <citation type="journal article" date="2017" name="Nature">
        <title>The sunflower genome provides insights into oil metabolism, flowering and Asterid evolution.</title>
        <authorList>
            <person name="Badouin H."/>
            <person name="Gouzy J."/>
            <person name="Grassa C.J."/>
            <person name="Murat F."/>
            <person name="Staton S.E."/>
            <person name="Cottret L."/>
            <person name="Lelandais-Briere C."/>
            <person name="Owens G.L."/>
            <person name="Carrere S."/>
            <person name="Mayjonade B."/>
            <person name="Legrand L."/>
            <person name="Gill N."/>
            <person name="Kane N.C."/>
            <person name="Bowers J.E."/>
            <person name="Hubner S."/>
            <person name="Bellec A."/>
            <person name="Berard A."/>
            <person name="Berges H."/>
            <person name="Blanchet N."/>
            <person name="Boniface M.C."/>
            <person name="Brunel D."/>
            <person name="Catrice O."/>
            <person name="Chaidir N."/>
            <person name="Claudel C."/>
            <person name="Donnadieu C."/>
            <person name="Faraut T."/>
            <person name="Fievet G."/>
            <person name="Helmstetter N."/>
            <person name="King M."/>
            <person name="Knapp S.J."/>
            <person name="Lai Z."/>
            <person name="Le Paslier M.C."/>
            <person name="Lippi Y."/>
            <person name="Lorenzon L."/>
            <person name="Mandel J.R."/>
            <person name="Marage G."/>
            <person name="Marchand G."/>
            <person name="Marquand E."/>
            <person name="Bret-Mestries E."/>
            <person name="Morien E."/>
            <person name="Nambeesan S."/>
            <person name="Nguyen T."/>
            <person name="Pegot-Espagnet P."/>
            <person name="Pouilly N."/>
            <person name="Raftis F."/>
            <person name="Sallet E."/>
            <person name="Schiex T."/>
            <person name="Thomas J."/>
            <person name="Vandecasteele C."/>
            <person name="Vares D."/>
            <person name="Vear F."/>
            <person name="Vautrin S."/>
            <person name="Crespi M."/>
            <person name="Mangin B."/>
            <person name="Burke J.M."/>
            <person name="Salse J."/>
            <person name="Munos S."/>
            <person name="Vincourt P."/>
            <person name="Rieseberg L.H."/>
            <person name="Langlade N.B."/>
        </authorList>
    </citation>
    <scope>NUCLEOTIDE SEQUENCE [LARGE SCALE GENOMIC DNA]</scope>
    <source>
        <strain evidence="4">cv. SF193</strain>
        <tissue evidence="2">Leaves</tissue>
    </source>
</reference>
<gene>
    <name evidence="3" type="ORF">HannXRQ_Chr17g0548451</name>
    <name evidence="2" type="ORF">HanXRQr2_Chr17g0799621</name>
</gene>
<evidence type="ECO:0000313" key="2">
    <source>
        <dbReference type="EMBL" id="KAF5755170.1"/>
    </source>
</evidence>
<keyword evidence="4" id="KW-1185">Reference proteome</keyword>
<evidence type="ECO:0000313" key="3">
    <source>
        <dbReference type="EMBL" id="OTF86225.1"/>
    </source>
</evidence>
<reference evidence="3" key="2">
    <citation type="submission" date="2017-02" db="EMBL/GenBank/DDBJ databases">
        <title>Sunflower complete genome.</title>
        <authorList>
            <person name="Langlade N."/>
            <person name="Munos S."/>
        </authorList>
    </citation>
    <scope>NUCLEOTIDE SEQUENCE [LARGE SCALE GENOMIC DNA]</scope>
    <source>
        <tissue evidence="3">Leaves</tissue>
    </source>
</reference>
<feature type="region of interest" description="Disordered" evidence="1">
    <location>
        <begin position="1"/>
        <end position="80"/>
    </location>
</feature>
<organism evidence="3 4">
    <name type="scientific">Helianthus annuus</name>
    <name type="common">Common sunflower</name>
    <dbReference type="NCBI Taxonomy" id="4232"/>
    <lineage>
        <taxon>Eukaryota</taxon>
        <taxon>Viridiplantae</taxon>
        <taxon>Streptophyta</taxon>
        <taxon>Embryophyta</taxon>
        <taxon>Tracheophyta</taxon>
        <taxon>Spermatophyta</taxon>
        <taxon>Magnoliopsida</taxon>
        <taxon>eudicotyledons</taxon>
        <taxon>Gunneridae</taxon>
        <taxon>Pentapetalae</taxon>
        <taxon>asterids</taxon>
        <taxon>campanulids</taxon>
        <taxon>Asterales</taxon>
        <taxon>Asteraceae</taxon>
        <taxon>Asteroideae</taxon>
        <taxon>Heliantheae alliance</taxon>
        <taxon>Heliantheae</taxon>
        <taxon>Helianthus</taxon>
    </lineage>
</organism>
<name>A0A251RPA3_HELAN</name>
<sequence length="80" mass="8961">MHPYNRVFDPSNPYGFQENNPSPPPTRPIARPFSQSPIDLSPTSIDLSQNESVPETQPPKEGPSASKPIKKVIRKKPRIK</sequence>
<proteinExistence type="predicted"/>
<evidence type="ECO:0000313" key="4">
    <source>
        <dbReference type="Proteomes" id="UP000215914"/>
    </source>
</evidence>
<dbReference type="EMBL" id="MNCJ02000332">
    <property type="protein sequence ID" value="KAF5755170.1"/>
    <property type="molecule type" value="Genomic_DNA"/>
</dbReference>
<dbReference type="Gramene" id="mRNA:HanXRQr2_Chr17g0799621">
    <property type="protein sequence ID" value="CDS:HanXRQr2_Chr17g0799621.1"/>
    <property type="gene ID" value="HanXRQr2_Chr17g0799621"/>
</dbReference>
<dbReference type="InParanoid" id="A0A251RPA3"/>
<reference evidence="2" key="3">
    <citation type="submission" date="2020-06" db="EMBL/GenBank/DDBJ databases">
        <title>Helianthus annuus Genome sequencing and assembly Release 2.</title>
        <authorList>
            <person name="Gouzy J."/>
            <person name="Langlade N."/>
            <person name="Munos S."/>
        </authorList>
    </citation>
    <scope>NUCLEOTIDE SEQUENCE</scope>
    <source>
        <tissue evidence="2">Leaves</tissue>
    </source>
</reference>
<dbReference type="EMBL" id="CM007906">
    <property type="protein sequence ID" value="OTF86225.1"/>
    <property type="molecule type" value="Genomic_DNA"/>
</dbReference>
<dbReference type="Proteomes" id="UP000215914">
    <property type="component" value="Chromosome 17"/>
</dbReference>
<feature type="compositionally biased region" description="Basic residues" evidence="1">
    <location>
        <begin position="68"/>
        <end position="80"/>
    </location>
</feature>
<feature type="compositionally biased region" description="Polar residues" evidence="1">
    <location>
        <begin position="33"/>
        <end position="55"/>
    </location>
</feature>
<evidence type="ECO:0000256" key="1">
    <source>
        <dbReference type="SAM" id="MobiDB-lite"/>
    </source>
</evidence>